<keyword evidence="4" id="KW-1185">Reference proteome</keyword>
<proteinExistence type="predicted"/>
<keyword evidence="1" id="KW-0732">Signal</keyword>
<dbReference type="PANTHER" id="PTHR30535">
    <property type="entry name" value="VITAMIN B12-BINDING PROTEIN"/>
    <property type="match status" value="1"/>
</dbReference>
<dbReference type="SUPFAM" id="SSF53807">
    <property type="entry name" value="Helical backbone' metal receptor"/>
    <property type="match status" value="1"/>
</dbReference>
<evidence type="ECO:0000259" key="2">
    <source>
        <dbReference type="PROSITE" id="PS50983"/>
    </source>
</evidence>
<dbReference type="Pfam" id="PF01497">
    <property type="entry name" value="Peripla_BP_2"/>
    <property type="match status" value="1"/>
</dbReference>
<accession>A0A848LTC9</accession>
<dbReference type="NCBIfam" id="NF038402">
    <property type="entry name" value="TroA_like"/>
    <property type="match status" value="1"/>
</dbReference>
<organism evidence="3 4">
    <name type="scientific">Pyxidicoccus fallax</name>
    <dbReference type="NCBI Taxonomy" id="394095"/>
    <lineage>
        <taxon>Bacteria</taxon>
        <taxon>Pseudomonadati</taxon>
        <taxon>Myxococcota</taxon>
        <taxon>Myxococcia</taxon>
        <taxon>Myxococcales</taxon>
        <taxon>Cystobacterineae</taxon>
        <taxon>Myxococcaceae</taxon>
        <taxon>Pyxidicoccus</taxon>
    </lineage>
</organism>
<dbReference type="AlphaFoldDB" id="A0A848LTC9"/>
<dbReference type="Proteomes" id="UP000518300">
    <property type="component" value="Unassembled WGS sequence"/>
</dbReference>
<evidence type="ECO:0000313" key="4">
    <source>
        <dbReference type="Proteomes" id="UP000518300"/>
    </source>
</evidence>
<feature type="domain" description="Fe/B12 periplasmic-binding" evidence="2">
    <location>
        <begin position="64"/>
        <end position="306"/>
    </location>
</feature>
<evidence type="ECO:0000313" key="3">
    <source>
        <dbReference type="EMBL" id="NMO21227.1"/>
    </source>
</evidence>
<evidence type="ECO:0000256" key="1">
    <source>
        <dbReference type="ARBA" id="ARBA00022729"/>
    </source>
</evidence>
<name>A0A848LTC9_9BACT</name>
<gene>
    <name evidence="3" type="ORF">HG543_41215</name>
</gene>
<dbReference type="InterPro" id="IPR050902">
    <property type="entry name" value="ABC_Transporter_SBP"/>
</dbReference>
<dbReference type="Gene3D" id="3.40.50.1980">
    <property type="entry name" value="Nitrogenase molybdenum iron protein domain"/>
    <property type="match status" value="2"/>
</dbReference>
<sequence length="314" mass="32815">MPSTSRRCRESESIVRTHVSPSTPRLVLLATVLCLLADAAGAAGAPTPQGPRSLGPPTPARVRRVVTLAPSLTEMVIALGAGDTLVGVSRFDEAKEVAKLPRVGGFVDPSVEAVVALKPDLVLVQPGPGNQRPVEKMAELGVPVLLLPLHSVTDVLVGMRAVGGALGRAKEAEAVISRIEATRTRIREAAKKLPAPRVLFVYGFEPLVVAGPGSFAHELLKDAGALNVAADGGSAYPVYSVERVLRARPDVVVDAADVDVGKDKLRALPGLSSARWVEVPSMALLQPGPSLGRGLEELFRLLHPEAASKDGAKP</sequence>
<dbReference type="InterPro" id="IPR002491">
    <property type="entry name" value="ABC_transptr_periplasmic_BD"/>
</dbReference>
<dbReference type="EMBL" id="JABBJJ010000306">
    <property type="protein sequence ID" value="NMO21227.1"/>
    <property type="molecule type" value="Genomic_DNA"/>
</dbReference>
<dbReference type="PROSITE" id="PS50983">
    <property type="entry name" value="FE_B12_PBP"/>
    <property type="match status" value="1"/>
</dbReference>
<dbReference type="PANTHER" id="PTHR30535:SF34">
    <property type="entry name" value="MOLYBDATE-BINDING PROTEIN MOLA"/>
    <property type="match status" value="1"/>
</dbReference>
<reference evidence="3 4" key="1">
    <citation type="submission" date="2020-04" db="EMBL/GenBank/DDBJ databases">
        <title>Draft genome of Pyxidicoccus fallax type strain.</title>
        <authorList>
            <person name="Whitworth D.E."/>
        </authorList>
    </citation>
    <scope>NUCLEOTIDE SEQUENCE [LARGE SCALE GENOMIC DNA]</scope>
    <source>
        <strain evidence="3 4">DSM 14698</strain>
    </source>
</reference>
<dbReference type="InterPro" id="IPR054828">
    <property type="entry name" value="Vit_B12_bind_prot"/>
</dbReference>
<comment type="caution">
    <text evidence="3">The sequence shown here is derived from an EMBL/GenBank/DDBJ whole genome shotgun (WGS) entry which is preliminary data.</text>
</comment>
<protein>
    <submittedName>
        <fullName evidence="3">ABC transporter substrate-binding protein</fullName>
    </submittedName>
</protein>